<dbReference type="Proteomes" id="UP000317648">
    <property type="component" value="Chromosome"/>
</dbReference>
<evidence type="ECO:0000313" key="8">
    <source>
        <dbReference type="Proteomes" id="UP000317648"/>
    </source>
</evidence>
<dbReference type="InterPro" id="IPR051395">
    <property type="entry name" value="Cytochrome_c_Peroxidase/MauG"/>
</dbReference>
<dbReference type="Gene3D" id="1.10.760.10">
    <property type="entry name" value="Cytochrome c-like domain"/>
    <property type="match status" value="1"/>
</dbReference>
<dbReference type="InterPro" id="IPR036909">
    <property type="entry name" value="Cyt_c-like_dom_sf"/>
</dbReference>
<accession>A0A518DUH7</accession>
<evidence type="ECO:0000259" key="6">
    <source>
        <dbReference type="PROSITE" id="PS51007"/>
    </source>
</evidence>
<organism evidence="7 8">
    <name type="scientific">Lignipirellula cremea</name>
    <dbReference type="NCBI Taxonomy" id="2528010"/>
    <lineage>
        <taxon>Bacteria</taxon>
        <taxon>Pseudomonadati</taxon>
        <taxon>Planctomycetota</taxon>
        <taxon>Planctomycetia</taxon>
        <taxon>Pirellulales</taxon>
        <taxon>Pirellulaceae</taxon>
        <taxon>Lignipirellula</taxon>
    </lineage>
</organism>
<proteinExistence type="predicted"/>
<evidence type="ECO:0000313" key="7">
    <source>
        <dbReference type="EMBL" id="QDU95484.1"/>
    </source>
</evidence>
<dbReference type="GO" id="GO:0046872">
    <property type="term" value="F:metal ion binding"/>
    <property type="evidence" value="ECO:0007669"/>
    <property type="project" value="UniProtKB-KW"/>
</dbReference>
<keyword evidence="1 4" id="KW-0349">Heme</keyword>
<evidence type="ECO:0000256" key="1">
    <source>
        <dbReference type="ARBA" id="ARBA00022617"/>
    </source>
</evidence>
<dbReference type="EMBL" id="CP036433">
    <property type="protein sequence ID" value="QDU95484.1"/>
    <property type="molecule type" value="Genomic_DNA"/>
</dbReference>
<keyword evidence="5" id="KW-0732">Signal</keyword>
<dbReference type="GO" id="GO:0020037">
    <property type="term" value="F:heme binding"/>
    <property type="evidence" value="ECO:0007669"/>
    <property type="project" value="InterPro"/>
</dbReference>
<dbReference type="PANTHER" id="PTHR30600:SF9">
    <property type="entry name" value="BLR7738 PROTEIN"/>
    <property type="match status" value="1"/>
</dbReference>
<keyword evidence="2 4" id="KW-0479">Metal-binding</keyword>
<dbReference type="AlphaFoldDB" id="A0A518DUH7"/>
<dbReference type="KEGG" id="lcre:Pla8534_32990"/>
<dbReference type="GO" id="GO:0009055">
    <property type="term" value="F:electron transfer activity"/>
    <property type="evidence" value="ECO:0007669"/>
    <property type="project" value="InterPro"/>
</dbReference>
<evidence type="ECO:0000256" key="3">
    <source>
        <dbReference type="ARBA" id="ARBA00023004"/>
    </source>
</evidence>
<dbReference type="InterPro" id="IPR009056">
    <property type="entry name" value="Cyt_c-like_dom"/>
</dbReference>
<dbReference type="PROSITE" id="PS51007">
    <property type="entry name" value="CYTC"/>
    <property type="match status" value="1"/>
</dbReference>
<feature type="domain" description="Cytochrome c" evidence="6">
    <location>
        <begin position="292"/>
        <end position="472"/>
    </location>
</feature>
<keyword evidence="8" id="KW-1185">Reference proteome</keyword>
<dbReference type="PANTHER" id="PTHR30600">
    <property type="entry name" value="CYTOCHROME C PEROXIDASE-RELATED"/>
    <property type="match status" value="1"/>
</dbReference>
<keyword evidence="3 4" id="KW-0408">Iron</keyword>
<feature type="chain" id="PRO_5022242191" evidence="5">
    <location>
        <begin position="27"/>
        <end position="472"/>
    </location>
</feature>
<dbReference type="SUPFAM" id="SSF46626">
    <property type="entry name" value="Cytochrome c"/>
    <property type="match status" value="1"/>
</dbReference>
<reference evidence="7 8" key="1">
    <citation type="submission" date="2019-02" db="EMBL/GenBank/DDBJ databases">
        <title>Deep-cultivation of Planctomycetes and their phenomic and genomic characterization uncovers novel biology.</title>
        <authorList>
            <person name="Wiegand S."/>
            <person name="Jogler M."/>
            <person name="Boedeker C."/>
            <person name="Pinto D."/>
            <person name="Vollmers J."/>
            <person name="Rivas-Marin E."/>
            <person name="Kohn T."/>
            <person name="Peeters S.H."/>
            <person name="Heuer A."/>
            <person name="Rast P."/>
            <person name="Oberbeckmann S."/>
            <person name="Bunk B."/>
            <person name="Jeske O."/>
            <person name="Meyerdierks A."/>
            <person name="Storesund J.E."/>
            <person name="Kallscheuer N."/>
            <person name="Luecker S."/>
            <person name="Lage O.M."/>
            <person name="Pohl T."/>
            <person name="Merkel B.J."/>
            <person name="Hornburger P."/>
            <person name="Mueller R.-W."/>
            <person name="Bruemmer F."/>
            <person name="Labrenz M."/>
            <person name="Spormann A.M."/>
            <person name="Op den Camp H."/>
            <person name="Overmann J."/>
            <person name="Amann R."/>
            <person name="Jetten M.S.M."/>
            <person name="Mascher T."/>
            <person name="Medema M.H."/>
            <person name="Devos D.P."/>
            <person name="Kaster A.-K."/>
            <person name="Ovreas L."/>
            <person name="Rohde M."/>
            <person name="Galperin M.Y."/>
            <person name="Jogler C."/>
        </authorList>
    </citation>
    <scope>NUCLEOTIDE SEQUENCE [LARGE SCALE GENOMIC DNA]</scope>
    <source>
        <strain evidence="7 8">Pla85_3_4</strain>
    </source>
</reference>
<feature type="signal peptide" evidence="5">
    <location>
        <begin position="1"/>
        <end position="26"/>
    </location>
</feature>
<dbReference type="Pfam" id="PF21419">
    <property type="entry name" value="RoxA-like_Cyt-c"/>
    <property type="match status" value="1"/>
</dbReference>
<protein>
    <submittedName>
        <fullName evidence="7">Cytochrome c</fullName>
    </submittedName>
</protein>
<evidence type="ECO:0000256" key="5">
    <source>
        <dbReference type="SAM" id="SignalP"/>
    </source>
</evidence>
<gene>
    <name evidence="7" type="ORF">Pla8534_32990</name>
</gene>
<dbReference type="OrthoDB" id="417271at2"/>
<evidence type="ECO:0000256" key="4">
    <source>
        <dbReference type="PROSITE-ProRule" id="PRU00433"/>
    </source>
</evidence>
<evidence type="ECO:0000256" key="2">
    <source>
        <dbReference type="ARBA" id="ARBA00022723"/>
    </source>
</evidence>
<dbReference type="GO" id="GO:0004130">
    <property type="term" value="F:cytochrome-c peroxidase activity"/>
    <property type="evidence" value="ECO:0007669"/>
    <property type="project" value="TreeGrafter"/>
</dbReference>
<sequence precursor="true">MKLFRTFCFCLIACLATHVVPCGVTPAVEPTFPEPPSPESTGSPDPEAAERGYRFLTEKKYLTPDFNDSDLAEVWKVWPEPLRTAAEKASAAERRRLAFARYGLTLRPDDDSGKPLQYVVDDRGDWTMNCFACHGGSLLGQPTPGLPNSNFALQTLTEEMRLSKAMRQQKLSRMDVGSLFMPLGESRGVTNAVMFGVILLAYRDAELNLLDAPLPKLVHHDMDPPPWWHFQKKKRLYIDGFAATGHRPLMQFMLIKQNGPEKFRQWEDDYRDVEAWLQTVQPPEYPLAVDQELAAQGRQVFTQNCAQCHGTYGAKETYPEKIIPLEEVGTDPVRLQALTPKHRELYGASWFSDLGKKPVIADPGGYVAPPLDGVWASAPYFHNGSVPTLWHVLHPDSRPAVWRRQTDAPFDQQRIGLAVDTFDKLPEGIKNGIERREFYSTQDRGKSAAGHRFPDELTEPQKQALLEYLKTL</sequence>
<name>A0A518DUH7_9BACT</name>